<name>A0A3P5WPW0_9MICC</name>
<dbReference type="InterPro" id="IPR015943">
    <property type="entry name" value="WD40/YVTN_repeat-like_dom_sf"/>
</dbReference>
<keyword evidence="3" id="KW-1185">Reference proteome</keyword>
<organism evidence="2 3">
    <name type="scientific">Arthrobacter ulcerisalmonis</name>
    <dbReference type="NCBI Taxonomy" id="2483813"/>
    <lineage>
        <taxon>Bacteria</taxon>
        <taxon>Bacillati</taxon>
        <taxon>Actinomycetota</taxon>
        <taxon>Actinomycetes</taxon>
        <taxon>Micrococcales</taxon>
        <taxon>Micrococcaceae</taxon>
        <taxon>Arthrobacter</taxon>
    </lineage>
</organism>
<evidence type="ECO:0000256" key="1">
    <source>
        <dbReference type="SAM" id="SignalP"/>
    </source>
</evidence>
<feature type="signal peptide" evidence="1">
    <location>
        <begin position="1"/>
        <end position="26"/>
    </location>
</feature>
<dbReference type="InterPro" id="IPR047697">
    <property type="entry name" value="AztD-like"/>
</dbReference>
<dbReference type="Gene3D" id="2.130.10.10">
    <property type="entry name" value="YVTN repeat-like/Quinoprotein amine dehydrogenase"/>
    <property type="match status" value="1"/>
</dbReference>
<dbReference type="EMBL" id="UXAU01000021">
    <property type="protein sequence ID" value="VDC25473.1"/>
    <property type="molecule type" value="Genomic_DNA"/>
</dbReference>
<sequence>MFRQQKARLGGIAALAGFTLLLSACATPAGAPSSSPAASESAGSAITGGRIAVSYPGGISVLDGTSLAVVEKFPSEEFTRLNAAGDGRHVFVTTSAGFQLLDTVTPKLTDLVVDASAAGHVVRHAGNTVLFDDGTGKTTILDSTALGNSGATLPETRTYTAPAPHHGVSIVLSDGKLLTTVGDKKSRSGAVALEPHDGHWDEVAQSSDCPGIHGEGTAADEAVIFGCENGALLFHHGKFEKFTAPDTYGRMGNAFVSETSPIVVGDYKNDPDAEGYLLNSVALIDTEKHTYNVVKLPDTVQYTFRDIARGPGELAYILSTDGSIHVLDPKDGKIVNEFPVIAPWQGPTEWQDAHPAIVVNGNTGYVTEPGSKTVHAVDLTTGKVSASAELDVVPNEIAITLGGH</sequence>
<dbReference type="InterPro" id="IPR011044">
    <property type="entry name" value="Quino_amine_DH_bsu"/>
</dbReference>
<accession>A0A3P5WPW0</accession>
<dbReference type="AlphaFoldDB" id="A0A3P5WPW0"/>
<reference evidence="2 3" key="1">
    <citation type="submission" date="2018-11" db="EMBL/GenBank/DDBJ databases">
        <authorList>
            <person name="Criscuolo A."/>
        </authorList>
    </citation>
    <scope>NUCLEOTIDE SEQUENCE [LARGE SCALE GENOMIC DNA]</scope>
    <source>
        <strain evidence="2">AT11b</strain>
    </source>
</reference>
<dbReference type="SUPFAM" id="SSF50969">
    <property type="entry name" value="YVTN repeat-like/Quinoprotein amine dehydrogenase"/>
    <property type="match status" value="1"/>
</dbReference>
<dbReference type="Proteomes" id="UP000280861">
    <property type="component" value="Unassembled WGS sequence"/>
</dbReference>
<evidence type="ECO:0000313" key="2">
    <source>
        <dbReference type="EMBL" id="VDC25473.1"/>
    </source>
</evidence>
<evidence type="ECO:0008006" key="4">
    <source>
        <dbReference type="Google" id="ProtNLM"/>
    </source>
</evidence>
<feature type="chain" id="PRO_5039033057" description="PQQ enzyme repeat protein" evidence="1">
    <location>
        <begin position="27"/>
        <end position="404"/>
    </location>
</feature>
<dbReference type="PROSITE" id="PS51257">
    <property type="entry name" value="PROKAR_LIPOPROTEIN"/>
    <property type="match status" value="1"/>
</dbReference>
<proteinExistence type="predicted"/>
<dbReference type="NCBIfam" id="NF038015">
    <property type="entry name" value="AztD"/>
    <property type="match status" value="1"/>
</dbReference>
<protein>
    <recommendedName>
        <fullName evidence="4">PQQ enzyme repeat protein</fullName>
    </recommendedName>
</protein>
<evidence type="ECO:0000313" key="3">
    <source>
        <dbReference type="Proteomes" id="UP000280861"/>
    </source>
</evidence>
<keyword evidence="1" id="KW-0732">Signal</keyword>
<gene>
    <name evidence="2" type="ORF">PSET11_01558</name>
</gene>